<keyword evidence="1" id="KW-0812">Transmembrane</keyword>
<comment type="caution">
    <text evidence="2">The sequence shown here is derived from an EMBL/GenBank/DDBJ whole genome shotgun (WGS) entry which is preliminary data.</text>
</comment>
<keyword evidence="1" id="KW-1133">Transmembrane helix</keyword>
<keyword evidence="1" id="KW-0472">Membrane</keyword>
<organism evidence="2 3">
    <name type="scientific">Candidatus Shapirobacteria bacterium CG08_land_8_20_14_0_20_39_18</name>
    <dbReference type="NCBI Taxonomy" id="1974883"/>
    <lineage>
        <taxon>Bacteria</taxon>
        <taxon>Candidatus Shapironibacteriota</taxon>
    </lineage>
</organism>
<dbReference type="Proteomes" id="UP000228996">
    <property type="component" value="Unassembled WGS sequence"/>
</dbReference>
<dbReference type="EMBL" id="PEYO01000005">
    <property type="protein sequence ID" value="PIU03836.1"/>
    <property type="molecule type" value="Genomic_DNA"/>
</dbReference>
<protein>
    <submittedName>
        <fullName evidence="2">Uncharacterized protein</fullName>
    </submittedName>
</protein>
<sequence>MLNKNKIILGLILIIGIFFRFYKLAEYPVSLSIDEVAIGYNTYSLLKTGNDEYGIPHPLAFKSVGDYKSPLLIYQKLE</sequence>
<reference evidence="3" key="1">
    <citation type="submission" date="2017-09" db="EMBL/GenBank/DDBJ databases">
        <title>Depth-based differentiation of microbial function through sediment-hosted aquifers and enrichment of novel symbionts in the deep terrestrial subsurface.</title>
        <authorList>
            <person name="Probst A.J."/>
            <person name="Ladd B."/>
            <person name="Jarett J.K."/>
            <person name="Geller-Mcgrath D.E."/>
            <person name="Sieber C.M.K."/>
            <person name="Emerson J.B."/>
            <person name="Anantharaman K."/>
            <person name="Thomas B.C."/>
            <person name="Malmstrom R."/>
            <person name="Stieglmeier M."/>
            <person name="Klingl A."/>
            <person name="Woyke T."/>
            <person name="Ryan C.M."/>
            <person name="Banfield J.F."/>
        </authorList>
    </citation>
    <scope>NUCLEOTIDE SEQUENCE [LARGE SCALE GENOMIC DNA]</scope>
</reference>
<dbReference type="AlphaFoldDB" id="A0A2M6XDW1"/>
<accession>A0A2M6XDW1</accession>
<evidence type="ECO:0000313" key="3">
    <source>
        <dbReference type="Proteomes" id="UP000228996"/>
    </source>
</evidence>
<gene>
    <name evidence="2" type="ORF">COT44_00965</name>
</gene>
<feature type="transmembrane region" description="Helical" evidence="1">
    <location>
        <begin position="7"/>
        <end position="25"/>
    </location>
</feature>
<proteinExistence type="predicted"/>
<evidence type="ECO:0000313" key="2">
    <source>
        <dbReference type="EMBL" id="PIU03836.1"/>
    </source>
</evidence>
<name>A0A2M6XDW1_9BACT</name>
<evidence type="ECO:0000256" key="1">
    <source>
        <dbReference type="SAM" id="Phobius"/>
    </source>
</evidence>